<dbReference type="PATRIC" id="fig|419005.5.peg.407"/>
<dbReference type="Gene3D" id="3.40.50.300">
    <property type="entry name" value="P-loop containing nucleotide triphosphate hydrolases"/>
    <property type="match status" value="1"/>
</dbReference>
<name>A0A134BJK4_9BACT</name>
<dbReference type="Proteomes" id="UP000070531">
    <property type="component" value="Unassembled WGS sequence"/>
</dbReference>
<dbReference type="AlphaFoldDB" id="A0A134BJK4"/>
<evidence type="ECO:0008006" key="3">
    <source>
        <dbReference type="Google" id="ProtNLM"/>
    </source>
</evidence>
<dbReference type="PANTHER" id="PTHR37291">
    <property type="entry name" value="5-METHYLCYTOSINE-SPECIFIC RESTRICTION ENZYME B"/>
    <property type="match status" value="1"/>
</dbReference>
<proteinExistence type="predicted"/>
<dbReference type="PANTHER" id="PTHR37291:SF1">
    <property type="entry name" value="TYPE IV METHYL-DIRECTED RESTRICTION ENZYME ECOKMCRB SUBUNIT"/>
    <property type="match status" value="1"/>
</dbReference>
<evidence type="ECO:0000313" key="2">
    <source>
        <dbReference type="Proteomes" id="UP000070531"/>
    </source>
</evidence>
<protein>
    <recommendedName>
        <fullName evidence="3">ATPase dynein-related AAA domain-containing protein</fullName>
    </recommendedName>
</protein>
<organism evidence="1">
    <name type="scientific">Prevotella amnii</name>
    <dbReference type="NCBI Taxonomy" id="419005"/>
    <lineage>
        <taxon>Bacteria</taxon>
        <taxon>Pseudomonadati</taxon>
        <taxon>Bacteroidota</taxon>
        <taxon>Bacteroidia</taxon>
        <taxon>Bacteroidales</taxon>
        <taxon>Prevotellaceae</taxon>
        <taxon>Prevotella</taxon>
    </lineage>
</organism>
<sequence>MEELRNLQQIYSLAAGKFNQYDGNDFILPLTFKEQVKEINGNSVTYNNYSAIIQTKGYQRGFLNIFLPNQWFYMASYFTDFYNELIRYKKYALKVATKERLKVLDKGSLSVEEENSLQSLDLNDTSKNNLRHFITDYNWWHGAKTIDRGDFYVSPILACACLVNASQSYVVDLCVFLADKQNLVRIIIEGVDKIAINKSKSSNQHHSTYTSFLTALRTKPFMLLAGISGTGKSRIVRKLAQATITEELQRANGYTGEDFANDRWTLHSPANFELIQVKPNWHNSMDVIGYLSNIPSPHYVFTPFIEFIVKAWQHPEVPFFLCLDEMNLAPVEEYFAEFLSAIESRSFEGEEYLTDPIIKPFNSFGEEVAKKMVNTLFPNFTAADKNSSLGKVVDHLETKGLTLPKNLIVIGTVNMDETTFSFSRKVLDRAMSVEMNEVNYDSFLTDTTDDDLKAIVKALEENDDADLNTLLVDRHIEAREIIDDLGDDAKFAIDYLKRINALLEGTPFKLGYRAANEALIYLQASYEFGQTDRIAALDNFTLMKILSRIEGDETKLKITDSEADKERIAKAEVNVDEAKQYGEMNILTALRYIITNQLGEQDKLHSVKKIDSMLSQLKRNHFVSFWN</sequence>
<accession>A0A134BJK4</accession>
<evidence type="ECO:0000313" key="1">
    <source>
        <dbReference type="EMBL" id="KXB80114.1"/>
    </source>
</evidence>
<gene>
    <name evidence="1" type="ORF">HMPREF1860_00400</name>
</gene>
<reference evidence="1 2" key="1">
    <citation type="submission" date="2016-01" db="EMBL/GenBank/DDBJ databases">
        <authorList>
            <person name="Oliw E.H."/>
        </authorList>
    </citation>
    <scope>NUCLEOTIDE SEQUENCE [LARGE SCALE GENOMIC DNA]</scope>
    <source>
        <strain evidence="1 2">DNF00307</strain>
    </source>
</reference>
<dbReference type="STRING" id="419005.HMPREF1860_00400"/>
<dbReference type="EMBL" id="LSDL01000020">
    <property type="protein sequence ID" value="KXB80114.1"/>
    <property type="molecule type" value="Genomic_DNA"/>
</dbReference>
<dbReference type="InterPro" id="IPR052934">
    <property type="entry name" value="Methyl-DNA_Rec/Restrict_Enz"/>
</dbReference>
<dbReference type="InterPro" id="IPR027417">
    <property type="entry name" value="P-loop_NTPase"/>
</dbReference>
<dbReference type="SUPFAM" id="SSF52540">
    <property type="entry name" value="P-loop containing nucleoside triphosphate hydrolases"/>
    <property type="match status" value="1"/>
</dbReference>
<comment type="caution">
    <text evidence="1">The sequence shown here is derived from an EMBL/GenBank/DDBJ whole genome shotgun (WGS) entry which is preliminary data.</text>
</comment>